<sequence>MAESNLTLHVLYAKFRSQNIYGALRPFC</sequence>
<evidence type="ECO:0000313" key="1">
    <source>
        <dbReference type="EMBL" id="CAH1986287.1"/>
    </source>
</evidence>
<accession>A0A9P0L0U2</accession>
<reference evidence="1" key="1">
    <citation type="submission" date="2022-03" db="EMBL/GenBank/DDBJ databases">
        <authorList>
            <person name="Sayadi A."/>
        </authorList>
    </citation>
    <scope>NUCLEOTIDE SEQUENCE</scope>
</reference>
<gene>
    <name evidence="1" type="ORF">ACAOBT_LOCUS17153</name>
</gene>
<comment type="caution">
    <text evidence="1">The sequence shown here is derived from an EMBL/GenBank/DDBJ whole genome shotgun (WGS) entry which is preliminary data.</text>
</comment>
<keyword evidence="2" id="KW-1185">Reference proteome</keyword>
<evidence type="ECO:0000313" key="2">
    <source>
        <dbReference type="Proteomes" id="UP001152888"/>
    </source>
</evidence>
<proteinExistence type="predicted"/>
<dbReference type="EMBL" id="CAKOFQ010006996">
    <property type="protein sequence ID" value="CAH1986287.1"/>
    <property type="molecule type" value="Genomic_DNA"/>
</dbReference>
<name>A0A9P0L0U2_ACAOB</name>
<protein>
    <submittedName>
        <fullName evidence="1">Uncharacterized protein</fullName>
    </submittedName>
</protein>
<dbReference type="AlphaFoldDB" id="A0A9P0L0U2"/>
<organism evidence="1 2">
    <name type="scientific">Acanthoscelides obtectus</name>
    <name type="common">Bean weevil</name>
    <name type="synonym">Bruchus obtectus</name>
    <dbReference type="NCBI Taxonomy" id="200917"/>
    <lineage>
        <taxon>Eukaryota</taxon>
        <taxon>Metazoa</taxon>
        <taxon>Ecdysozoa</taxon>
        <taxon>Arthropoda</taxon>
        <taxon>Hexapoda</taxon>
        <taxon>Insecta</taxon>
        <taxon>Pterygota</taxon>
        <taxon>Neoptera</taxon>
        <taxon>Endopterygota</taxon>
        <taxon>Coleoptera</taxon>
        <taxon>Polyphaga</taxon>
        <taxon>Cucujiformia</taxon>
        <taxon>Chrysomeloidea</taxon>
        <taxon>Chrysomelidae</taxon>
        <taxon>Bruchinae</taxon>
        <taxon>Bruchini</taxon>
        <taxon>Acanthoscelides</taxon>
    </lineage>
</organism>
<dbReference type="Proteomes" id="UP001152888">
    <property type="component" value="Unassembled WGS sequence"/>
</dbReference>